<dbReference type="PANTHER" id="PTHR12327">
    <property type="entry name" value="ALPHA-TUBULIN N-ACETYLTRANSFERASE 1"/>
    <property type="match status" value="1"/>
</dbReference>
<evidence type="ECO:0000259" key="4">
    <source>
        <dbReference type="PROSITE" id="PS51730"/>
    </source>
</evidence>
<dbReference type="OMA" id="IKQPNNF"/>
<dbReference type="InterPro" id="IPR007965">
    <property type="entry name" value="GNAT_ATAT"/>
</dbReference>
<dbReference type="GeneID" id="39867927"/>
<proteinExistence type="inferred from homology"/>
<dbReference type="AlphaFoldDB" id="A0A1D3JMY8"/>
<feature type="site" description="Crucial for catalytic activity" evidence="3">
    <location>
        <position position="46"/>
    </location>
</feature>
<dbReference type="Pfam" id="PF05301">
    <property type="entry name" value="Acetyltransf_16"/>
    <property type="match status" value="1"/>
</dbReference>
<dbReference type="Gene3D" id="3.40.630.30">
    <property type="match status" value="1"/>
</dbReference>
<comment type="function">
    <text evidence="3">Specifically acetylates 'Lys-40' in alpha-tubulin on the lumenal side of microtubules. Promotes microtubule destabilization and accelerates microtubule dynamics; this activity may be independent of acetylation activity. Acetylates alpha-tubulin with a slow enzymatic rate, due to a catalytic site that is not optimized for acetyl transfer. Enters the microtubule through each end and diffuses quickly throughout the lumen of microtubules. Acetylates only long/old microtubules because of its slow acetylation rate since it does not have time to act on dynamically unstable microtubules before the enzyme is released.</text>
</comment>
<evidence type="ECO:0000313" key="6">
    <source>
        <dbReference type="Proteomes" id="UP000219813"/>
    </source>
</evidence>
<evidence type="ECO:0000313" key="5">
    <source>
        <dbReference type="EMBL" id="SBT87902.1"/>
    </source>
</evidence>
<dbReference type="Proteomes" id="UP000219813">
    <property type="component" value="Chromosome 7"/>
</dbReference>
<protein>
    <recommendedName>
        <fullName evidence="3">Alpha-tubulin N-acetyltransferase</fullName>
        <shortName evidence="3">Alpha-TAT</shortName>
        <shortName evidence="3">TAT</shortName>
        <ecNumber evidence="3">2.3.1.108</ecNumber>
    </recommendedName>
    <alternativeName>
        <fullName evidence="3">Acetyltransferase mec-17 homolog</fullName>
    </alternativeName>
</protein>
<organism evidence="5 6">
    <name type="scientific">Plasmodium malariae</name>
    <dbReference type="NCBI Taxonomy" id="5858"/>
    <lineage>
        <taxon>Eukaryota</taxon>
        <taxon>Sar</taxon>
        <taxon>Alveolata</taxon>
        <taxon>Apicomplexa</taxon>
        <taxon>Aconoidasida</taxon>
        <taxon>Haemosporida</taxon>
        <taxon>Plasmodiidae</taxon>
        <taxon>Plasmodium</taxon>
        <taxon>Plasmodium (Plasmodium)</taxon>
    </lineage>
</organism>
<dbReference type="EMBL" id="LT594628">
    <property type="protein sequence ID" value="SBT87902.1"/>
    <property type="molecule type" value="Genomic_DNA"/>
</dbReference>
<dbReference type="VEuPathDB" id="PlasmoDB:PmUG01_07036400"/>
<gene>
    <name evidence="5" type="primary">PmUG01_07036400</name>
    <name evidence="5" type="ORF">PMUG01_07036400</name>
</gene>
<sequence>MKCVPSNKPPGEIKQLQIKKFTRDDLLFRRLENDVHKISHLSSKDQKLYGVLTSLVNIMDNDYKLYCLTHQNNLIGILKIGTKNLYLYDKKKLHYRSCTCVLDFYIMKDFQKRGLGIELFNCMLRDNTISPSNLCYDNPSYKMQNFLKKYFAPCNLIKQPNNFVTFDNYFV</sequence>
<dbReference type="RefSeq" id="XP_028860834.1">
    <property type="nucleotide sequence ID" value="XM_029004112.1"/>
</dbReference>
<feature type="binding site" evidence="3">
    <location>
        <begin position="104"/>
        <end position="117"/>
    </location>
    <ligand>
        <name>acetyl-CoA</name>
        <dbReference type="ChEBI" id="CHEBI:57288"/>
    </ligand>
</feature>
<keyword evidence="1 3" id="KW-0808">Transferase</keyword>
<dbReference type="OrthoDB" id="447510at2759"/>
<dbReference type="SUPFAM" id="SSF55729">
    <property type="entry name" value="Acyl-CoA N-acyltransferases (Nat)"/>
    <property type="match status" value="1"/>
</dbReference>
<feature type="binding site" evidence="3">
    <location>
        <begin position="140"/>
        <end position="149"/>
    </location>
    <ligand>
        <name>acetyl-CoA</name>
        <dbReference type="ChEBI" id="CHEBI:57288"/>
    </ligand>
</feature>
<evidence type="ECO:0000256" key="3">
    <source>
        <dbReference type="HAMAP-Rule" id="MF_03130"/>
    </source>
</evidence>
<dbReference type="HAMAP" id="MF_03130">
    <property type="entry name" value="mec17"/>
    <property type="match status" value="1"/>
</dbReference>
<dbReference type="EC" id="2.3.1.108" evidence="3"/>
<keyword evidence="2 3" id="KW-0012">Acyltransferase</keyword>
<reference evidence="5 6" key="1">
    <citation type="submission" date="2016-06" db="EMBL/GenBank/DDBJ databases">
        <authorList>
            <consortium name="Pathogen Informatics"/>
        </authorList>
    </citation>
    <scope>NUCLEOTIDE SEQUENCE [LARGE SCALE GENOMIC DNA]</scope>
</reference>
<dbReference type="InterPro" id="IPR016181">
    <property type="entry name" value="Acyl_CoA_acyltransferase"/>
</dbReference>
<dbReference type="InterPro" id="IPR038746">
    <property type="entry name" value="Atat"/>
</dbReference>
<dbReference type="GO" id="GO:0019799">
    <property type="term" value="F:tubulin N-acetyltransferase activity"/>
    <property type="evidence" value="ECO:0007669"/>
    <property type="project" value="UniProtKB-UniRule"/>
</dbReference>
<feature type="domain" description="N-acetyltransferase" evidence="4">
    <location>
        <begin position="7"/>
        <end position="170"/>
    </location>
</feature>
<keyword evidence="6" id="KW-1185">Reference proteome</keyword>
<dbReference type="PROSITE" id="PS51730">
    <property type="entry name" value="GNAT_ATAT"/>
    <property type="match status" value="1"/>
</dbReference>
<evidence type="ECO:0000256" key="1">
    <source>
        <dbReference type="ARBA" id="ARBA00022679"/>
    </source>
</evidence>
<dbReference type="GO" id="GO:0005874">
    <property type="term" value="C:microtubule"/>
    <property type="evidence" value="ECO:0007669"/>
    <property type="project" value="InterPro"/>
</dbReference>
<comment type="catalytic activity">
    <reaction evidence="3">
        <text>L-lysyl-[alpha-tubulin] + acetyl-CoA = N(6)-acetyl-L-lysyl-[alpha-tubulin] + CoA + H(+)</text>
        <dbReference type="Rhea" id="RHEA:15277"/>
        <dbReference type="Rhea" id="RHEA-COMP:11278"/>
        <dbReference type="Rhea" id="RHEA-COMP:11279"/>
        <dbReference type="ChEBI" id="CHEBI:15378"/>
        <dbReference type="ChEBI" id="CHEBI:29969"/>
        <dbReference type="ChEBI" id="CHEBI:57287"/>
        <dbReference type="ChEBI" id="CHEBI:57288"/>
        <dbReference type="ChEBI" id="CHEBI:61930"/>
        <dbReference type="EC" id="2.3.1.108"/>
    </reaction>
</comment>
<dbReference type="PANTHER" id="PTHR12327:SF0">
    <property type="entry name" value="ALPHA-TUBULIN N-ACETYLTRANSFERASE 1"/>
    <property type="match status" value="1"/>
</dbReference>
<dbReference type="GO" id="GO:0070507">
    <property type="term" value="P:regulation of microtubule cytoskeleton organization"/>
    <property type="evidence" value="ECO:0007669"/>
    <property type="project" value="UniProtKB-UniRule"/>
</dbReference>
<dbReference type="KEGG" id="pmal:PMUG01_07036400"/>
<comment type="similarity">
    <text evidence="3">Belongs to the acetyltransferase ATAT1 family.</text>
</comment>
<accession>A0A1D3JMY8</accession>
<evidence type="ECO:0000256" key="2">
    <source>
        <dbReference type="ARBA" id="ARBA00023315"/>
    </source>
</evidence>
<name>A0A1D3JMY8_PLAMA</name>